<feature type="compositionally biased region" description="Basic and acidic residues" evidence="1">
    <location>
        <begin position="47"/>
        <end position="60"/>
    </location>
</feature>
<dbReference type="Proteomes" id="UP001497512">
    <property type="component" value="Chromosome 10"/>
</dbReference>
<keyword evidence="2" id="KW-0812">Transmembrane</keyword>
<keyword evidence="4" id="KW-1185">Reference proteome</keyword>
<gene>
    <name evidence="3" type="ORF">CSSPTR1EN2_LOCUS2208</name>
</gene>
<keyword evidence="2" id="KW-1133">Transmembrane helix</keyword>
<evidence type="ECO:0000256" key="2">
    <source>
        <dbReference type="SAM" id="Phobius"/>
    </source>
</evidence>
<name>A0ABP0TE82_9BRYO</name>
<dbReference type="EMBL" id="OZ019902">
    <property type="protein sequence ID" value="CAK9193802.1"/>
    <property type="molecule type" value="Genomic_DNA"/>
</dbReference>
<protein>
    <submittedName>
        <fullName evidence="3">Uncharacterized protein</fullName>
    </submittedName>
</protein>
<organism evidence="3 4">
    <name type="scientific">Sphagnum troendelagicum</name>
    <dbReference type="NCBI Taxonomy" id="128251"/>
    <lineage>
        <taxon>Eukaryota</taxon>
        <taxon>Viridiplantae</taxon>
        <taxon>Streptophyta</taxon>
        <taxon>Embryophyta</taxon>
        <taxon>Bryophyta</taxon>
        <taxon>Sphagnophytina</taxon>
        <taxon>Sphagnopsida</taxon>
        <taxon>Sphagnales</taxon>
        <taxon>Sphagnaceae</taxon>
        <taxon>Sphagnum</taxon>
    </lineage>
</organism>
<feature type="region of interest" description="Disordered" evidence="1">
    <location>
        <begin position="46"/>
        <end position="76"/>
    </location>
</feature>
<feature type="transmembrane region" description="Helical" evidence="2">
    <location>
        <begin position="23"/>
        <end position="40"/>
    </location>
</feature>
<feature type="compositionally biased region" description="Low complexity" evidence="1">
    <location>
        <begin position="63"/>
        <end position="74"/>
    </location>
</feature>
<feature type="region of interest" description="Disordered" evidence="1">
    <location>
        <begin position="121"/>
        <end position="173"/>
    </location>
</feature>
<sequence>MVSCAAAASSCIQLDPAVLTKKLTIVAALAVSATAVYLLFGGTRNRSKNEEEAAENRRDCAFSPDSSSSSAALSPEEDFTAAAAKEQFRDNIAMATEKPETVLHASSDHHQVLLEIVHEANTGPPRSSGQASLSPSSPSSSSATRRLLLSSSPERACSGQACSGSTSRRLPSSERMCCSPARAAAAARLSPSRNPLLNTTTTRSVGVCTDPVGAGGDQLELLRVVKREDIPPPSYDYLEMVSSTLEEDPAATSTCEQNLENLCNKNLESTMVTIIKHFSLALAAAI</sequence>
<evidence type="ECO:0000313" key="4">
    <source>
        <dbReference type="Proteomes" id="UP001497512"/>
    </source>
</evidence>
<evidence type="ECO:0000256" key="1">
    <source>
        <dbReference type="SAM" id="MobiDB-lite"/>
    </source>
</evidence>
<keyword evidence="2" id="KW-0472">Membrane</keyword>
<feature type="compositionally biased region" description="Low complexity" evidence="1">
    <location>
        <begin position="125"/>
        <end position="153"/>
    </location>
</feature>
<evidence type="ECO:0000313" key="3">
    <source>
        <dbReference type="EMBL" id="CAK9193802.1"/>
    </source>
</evidence>
<reference evidence="3" key="1">
    <citation type="submission" date="2024-02" db="EMBL/GenBank/DDBJ databases">
        <authorList>
            <consortium name="ELIXIR-Norway"/>
            <consortium name="Elixir Norway"/>
        </authorList>
    </citation>
    <scope>NUCLEOTIDE SEQUENCE</scope>
</reference>
<feature type="compositionally biased region" description="Polar residues" evidence="1">
    <location>
        <begin position="160"/>
        <end position="170"/>
    </location>
</feature>
<accession>A0ABP0TE82</accession>
<proteinExistence type="predicted"/>